<feature type="region of interest" description="Disordered" evidence="1">
    <location>
        <begin position="153"/>
        <end position="176"/>
    </location>
</feature>
<gene>
    <name evidence="2" type="ORF">F2Q69_00049806</name>
</gene>
<dbReference type="EMBL" id="QGKX02001347">
    <property type="protein sequence ID" value="KAF3525836.1"/>
    <property type="molecule type" value="Genomic_DNA"/>
</dbReference>
<dbReference type="AlphaFoldDB" id="A0A8S9Q5B8"/>
<evidence type="ECO:0000313" key="2">
    <source>
        <dbReference type="EMBL" id="KAF3525836.1"/>
    </source>
</evidence>
<feature type="compositionally biased region" description="Acidic residues" evidence="1">
    <location>
        <begin position="153"/>
        <end position="163"/>
    </location>
</feature>
<dbReference type="Proteomes" id="UP000712600">
    <property type="component" value="Unassembled WGS sequence"/>
</dbReference>
<feature type="compositionally biased region" description="Basic and acidic residues" evidence="1">
    <location>
        <begin position="113"/>
        <end position="122"/>
    </location>
</feature>
<sequence>MCSETHARRRFIDLHALAQQVDYAVPQQTPHPMYCLQPIHPCRLGRVTESPTESTAESPAVEKGRRLTGINGGDGKPRVVVARELHTRNIAGQKRRVTAGPSDSPADLPGPDSSRRHSHDGGLKITKFQTDDFWLPSAVNGDWLAVPISVDGDTDGTDSDLLDGSDSAGFRRSETL</sequence>
<evidence type="ECO:0000313" key="3">
    <source>
        <dbReference type="Proteomes" id="UP000712600"/>
    </source>
</evidence>
<comment type="caution">
    <text evidence="2">The sequence shown here is derived from an EMBL/GenBank/DDBJ whole genome shotgun (WGS) entry which is preliminary data.</text>
</comment>
<feature type="compositionally biased region" description="Basic and acidic residues" evidence="1">
    <location>
        <begin position="75"/>
        <end position="87"/>
    </location>
</feature>
<protein>
    <submittedName>
        <fullName evidence="2">Uncharacterized protein</fullName>
    </submittedName>
</protein>
<proteinExistence type="predicted"/>
<name>A0A8S9Q5B8_BRACR</name>
<reference evidence="2" key="1">
    <citation type="submission" date="2019-12" db="EMBL/GenBank/DDBJ databases">
        <title>Genome sequencing and annotation of Brassica cretica.</title>
        <authorList>
            <person name="Studholme D.J."/>
            <person name="Sarris P."/>
        </authorList>
    </citation>
    <scope>NUCLEOTIDE SEQUENCE</scope>
    <source>
        <strain evidence="2">PFS-109/04</strain>
        <tissue evidence="2">Leaf</tissue>
    </source>
</reference>
<accession>A0A8S9Q5B8</accession>
<feature type="region of interest" description="Disordered" evidence="1">
    <location>
        <begin position="46"/>
        <end position="122"/>
    </location>
</feature>
<evidence type="ECO:0000256" key="1">
    <source>
        <dbReference type="SAM" id="MobiDB-lite"/>
    </source>
</evidence>
<organism evidence="2 3">
    <name type="scientific">Brassica cretica</name>
    <name type="common">Mustard</name>
    <dbReference type="NCBI Taxonomy" id="69181"/>
    <lineage>
        <taxon>Eukaryota</taxon>
        <taxon>Viridiplantae</taxon>
        <taxon>Streptophyta</taxon>
        <taxon>Embryophyta</taxon>
        <taxon>Tracheophyta</taxon>
        <taxon>Spermatophyta</taxon>
        <taxon>Magnoliopsida</taxon>
        <taxon>eudicotyledons</taxon>
        <taxon>Gunneridae</taxon>
        <taxon>Pentapetalae</taxon>
        <taxon>rosids</taxon>
        <taxon>malvids</taxon>
        <taxon>Brassicales</taxon>
        <taxon>Brassicaceae</taxon>
        <taxon>Brassiceae</taxon>
        <taxon>Brassica</taxon>
    </lineage>
</organism>